<proteinExistence type="predicted"/>
<evidence type="ECO:0000259" key="1">
    <source>
        <dbReference type="Pfam" id="PF17648"/>
    </source>
</evidence>
<dbReference type="Pfam" id="PF17648">
    <property type="entry name" value="Luciferase"/>
    <property type="match status" value="1"/>
</dbReference>
<gene>
    <name evidence="2" type="ORF">OJ997_07615</name>
</gene>
<reference evidence="2" key="1">
    <citation type="submission" date="2022-10" db="EMBL/GenBank/DDBJ databases">
        <title>The WGS of Solirubrobacter phytolaccae KCTC 29190.</title>
        <authorList>
            <person name="Jiang Z."/>
        </authorList>
    </citation>
    <scope>NUCLEOTIDE SEQUENCE</scope>
    <source>
        <strain evidence="2">KCTC 29190</strain>
    </source>
</reference>
<evidence type="ECO:0000313" key="3">
    <source>
        <dbReference type="Proteomes" id="UP001147653"/>
    </source>
</evidence>
<protein>
    <submittedName>
        <fullName evidence="2">DUF5519 family protein</fullName>
    </submittedName>
</protein>
<accession>A0A9X3N5M7</accession>
<keyword evidence="3" id="KW-1185">Reference proteome</keyword>
<dbReference type="RefSeq" id="WP_270024467.1">
    <property type="nucleotide sequence ID" value="NZ_JAPDDP010000010.1"/>
</dbReference>
<comment type="caution">
    <text evidence="2">The sequence shown here is derived from an EMBL/GenBank/DDBJ whole genome shotgun (WGS) entry which is preliminary data.</text>
</comment>
<name>A0A9X3N5M7_9ACTN</name>
<dbReference type="AlphaFoldDB" id="A0A9X3N5M7"/>
<dbReference type="InterPro" id="IPR040841">
    <property type="entry name" value="Luciferase_dom"/>
</dbReference>
<sequence>MSTIAEEVEAWPGVTAGHGERGEYAFKVGAREIGHLHGERVLHIGLPKPVWHELHDAGRIDYHPVFPGKPGFGARAIRSEDDKRDAIAILRLNYDRVIERYGLPVPT</sequence>
<organism evidence="2 3">
    <name type="scientific">Solirubrobacter phytolaccae</name>
    <dbReference type="NCBI Taxonomy" id="1404360"/>
    <lineage>
        <taxon>Bacteria</taxon>
        <taxon>Bacillati</taxon>
        <taxon>Actinomycetota</taxon>
        <taxon>Thermoleophilia</taxon>
        <taxon>Solirubrobacterales</taxon>
        <taxon>Solirubrobacteraceae</taxon>
        <taxon>Solirubrobacter</taxon>
    </lineage>
</organism>
<dbReference type="Proteomes" id="UP001147653">
    <property type="component" value="Unassembled WGS sequence"/>
</dbReference>
<dbReference type="EMBL" id="JAPDDP010000010">
    <property type="protein sequence ID" value="MDA0180158.1"/>
    <property type="molecule type" value="Genomic_DNA"/>
</dbReference>
<feature type="domain" description="Luciferase" evidence="1">
    <location>
        <begin position="31"/>
        <end position="92"/>
    </location>
</feature>
<evidence type="ECO:0000313" key="2">
    <source>
        <dbReference type="EMBL" id="MDA0180158.1"/>
    </source>
</evidence>